<dbReference type="InterPro" id="IPR005490">
    <property type="entry name" value="LD_TPept_cat_dom"/>
</dbReference>
<evidence type="ECO:0000256" key="5">
    <source>
        <dbReference type="ARBA" id="ARBA00023316"/>
    </source>
</evidence>
<feature type="region of interest" description="Disordered" evidence="7">
    <location>
        <begin position="379"/>
        <end position="407"/>
    </location>
</feature>
<dbReference type="Gene3D" id="2.40.440.10">
    <property type="entry name" value="L,D-transpeptidase catalytic domain-like"/>
    <property type="match status" value="1"/>
</dbReference>
<feature type="chain" id="PRO_5046310377" evidence="8">
    <location>
        <begin position="33"/>
        <end position="407"/>
    </location>
</feature>
<evidence type="ECO:0000256" key="4">
    <source>
        <dbReference type="ARBA" id="ARBA00022984"/>
    </source>
</evidence>
<keyword evidence="5 6" id="KW-0961">Cell wall biogenesis/degradation</keyword>
<proteinExistence type="predicted"/>
<evidence type="ECO:0000256" key="6">
    <source>
        <dbReference type="PROSITE-ProRule" id="PRU01373"/>
    </source>
</evidence>
<feature type="active site" description="Proton donor/acceptor" evidence="6">
    <location>
        <position position="320"/>
    </location>
</feature>
<feature type="active site" description="Nucleophile" evidence="6">
    <location>
        <position position="348"/>
    </location>
</feature>
<evidence type="ECO:0000256" key="7">
    <source>
        <dbReference type="SAM" id="MobiDB-lite"/>
    </source>
</evidence>
<organism evidence="10 11">
    <name type="scientific">Anaerovorax odorimutans</name>
    <dbReference type="NCBI Taxonomy" id="109327"/>
    <lineage>
        <taxon>Bacteria</taxon>
        <taxon>Bacillati</taxon>
        <taxon>Bacillota</taxon>
        <taxon>Clostridia</taxon>
        <taxon>Peptostreptococcales</taxon>
        <taxon>Anaerovoracaceae</taxon>
        <taxon>Anaerovorax</taxon>
    </lineage>
</organism>
<name>A0ABT1RKH5_9FIRM</name>
<dbReference type="CDD" id="cd16913">
    <property type="entry name" value="YkuD_like"/>
    <property type="match status" value="1"/>
</dbReference>
<dbReference type="SUPFAM" id="SSF141523">
    <property type="entry name" value="L,D-transpeptidase catalytic domain-like"/>
    <property type="match status" value="1"/>
</dbReference>
<dbReference type="PANTHER" id="PTHR30582">
    <property type="entry name" value="L,D-TRANSPEPTIDASE"/>
    <property type="match status" value="1"/>
</dbReference>
<evidence type="ECO:0000259" key="9">
    <source>
        <dbReference type="PROSITE" id="PS52029"/>
    </source>
</evidence>
<feature type="region of interest" description="Disordered" evidence="7">
    <location>
        <begin position="35"/>
        <end position="61"/>
    </location>
</feature>
<evidence type="ECO:0000313" key="10">
    <source>
        <dbReference type="EMBL" id="MCQ4635682.1"/>
    </source>
</evidence>
<keyword evidence="8" id="KW-0732">Signal</keyword>
<dbReference type="Proteomes" id="UP001524502">
    <property type="component" value="Unassembled WGS sequence"/>
</dbReference>
<dbReference type="PROSITE" id="PS52029">
    <property type="entry name" value="LD_TPASE"/>
    <property type="match status" value="1"/>
</dbReference>
<feature type="compositionally biased region" description="Low complexity" evidence="7">
    <location>
        <begin position="35"/>
        <end position="55"/>
    </location>
</feature>
<dbReference type="InterPro" id="IPR050979">
    <property type="entry name" value="LD-transpeptidase"/>
</dbReference>
<comment type="pathway">
    <text evidence="1 6">Cell wall biogenesis; peptidoglycan biosynthesis.</text>
</comment>
<dbReference type="EMBL" id="JANFXK010000002">
    <property type="protein sequence ID" value="MCQ4635682.1"/>
    <property type="molecule type" value="Genomic_DNA"/>
</dbReference>
<evidence type="ECO:0000256" key="1">
    <source>
        <dbReference type="ARBA" id="ARBA00004752"/>
    </source>
</evidence>
<evidence type="ECO:0000256" key="2">
    <source>
        <dbReference type="ARBA" id="ARBA00022679"/>
    </source>
</evidence>
<keyword evidence="4 6" id="KW-0573">Peptidoglycan synthesis</keyword>
<protein>
    <submittedName>
        <fullName evidence="10">L,D-transpeptidase family protein</fullName>
    </submittedName>
</protein>
<dbReference type="PANTHER" id="PTHR30582:SF2">
    <property type="entry name" value="L,D-TRANSPEPTIDASE YCIB-RELATED"/>
    <property type="match status" value="1"/>
</dbReference>
<dbReference type="Gene3D" id="2.10.270.10">
    <property type="entry name" value="Cholin Binding"/>
    <property type="match status" value="1"/>
</dbReference>
<dbReference type="RefSeq" id="WP_256130871.1">
    <property type="nucleotide sequence ID" value="NZ_JANFXK010000002.1"/>
</dbReference>
<keyword evidence="3 6" id="KW-0133">Cell shape</keyword>
<dbReference type="InterPro" id="IPR038063">
    <property type="entry name" value="Transpep_catalytic_dom"/>
</dbReference>
<keyword evidence="2" id="KW-0808">Transferase</keyword>
<keyword evidence="11" id="KW-1185">Reference proteome</keyword>
<dbReference type="Pfam" id="PF03734">
    <property type="entry name" value="YkuD"/>
    <property type="match status" value="1"/>
</dbReference>
<comment type="caution">
    <text evidence="10">The sequence shown here is derived from an EMBL/GenBank/DDBJ whole genome shotgun (WGS) entry which is preliminary data.</text>
</comment>
<gene>
    <name evidence="10" type="ORF">NE619_02985</name>
</gene>
<accession>A0ABT1RKH5</accession>
<feature type="signal peptide" evidence="8">
    <location>
        <begin position="1"/>
        <end position="32"/>
    </location>
</feature>
<dbReference type="SUPFAM" id="SSF69360">
    <property type="entry name" value="Cell wall binding repeat"/>
    <property type="match status" value="1"/>
</dbReference>
<evidence type="ECO:0000313" key="11">
    <source>
        <dbReference type="Proteomes" id="UP001524502"/>
    </source>
</evidence>
<feature type="domain" description="L,D-TPase catalytic" evidence="9">
    <location>
        <begin position="238"/>
        <end position="373"/>
    </location>
</feature>
<sequence>MQSTRSRGLIVGLAALAVLLGMWMFAGSQAYAQEAAPTEETTTEATSETQAPQEAPKQDGWQADGTYVRNGVLLQGLQDIGGKLYNFGNGTKGVLYTGNYGGKYYVSGSLANGTYNKLLYVNGKPFSGTKNNKLYKAGKVYSGVSGSYYYKSGVKQTKYKNTVKKMNDGKIYYFQKSGKVYKGTAWKRVKGKRYYFKKGTALTGWKYVGKYKYYFDSKGRLCQDLIAKFGNKWKKKDITIKVNRKKNCVTLYAKDGKRGYTIPVKAMACSVGKSKTPTVKGTYYLSKGRTYRWAKLGGPTMGGYCYGQYCSRITGGYLFHSVNFNQKNNRTLSSAAYNNLGKAASHGCIRLQTANAKIIYDIARNKKTKVVIYDGKSAGPFDKPTVKKIKSGQHYDPTDPNIKKKKK</sequence>
<evidence type="ECO:0000256" key="8">
    <source>
        <dbReference type="SAM" id="SignalP"/>
    </source>
</evidence>
<evidence type="ECO:0000256" key="3">
    <source>
        <dbReference type="ARBA" id="ARBA00022960"/>
    </source>
</evidence>
<reference evidence="10 11" key="1">
    <citation type="submission" date="2022-06" db="EMBL/GenBank/DDBJ databases">
        <title>Isolation of gut microbiota from human fecal samples.</title>
        <authorList>
            <person name="Pamer E.G."/>
            <person name="Barat B."/>
            <person name="Waligurski E."/>
            <person name="Medina S."/>
            <person name="Paddock L."/>
            <person name="Mostad J."/>
        </authorList>
    </citation>
    <scope>NUCLEOTIDE SEQUENCE [LARGE SCALE GENOMIC DNA]</scope>
    <source>
        <strain evidence="10 11">SL.3.17</strain>
    </source>
</reference>